<feature type="chain" id="PRO_5030027492" evidence="1">
    <location>
        <begin position="26"/>
        <end position="283"/>
    </location>
</feature>
<evidence type="ECO:0000259" key="2">
    <source>
        <dbReference type="Pfam" id="PF00188"/>
    </source>
</evidence>
<dbReference type="SUPFAM" id="SSF55797">
    <property type="entry name" value="PR-1-like"/>
    <property type="match status" value="1"/>
</dbReference>
<sequence>MRALSLMMVFTTLATSLVFCATASASEESQLVDSINQYRNQVQRCGDQGSQELPPLAVDPRLVLPVNNVGDLQQALAQVAYPMVNVQAISLSGPRDAQSAMKAVRESFCRVVLDPQFVDIGVSNNGQDWRIVLARPLLTSGLASSQTAGQQVLEMINAARKQPRQCGTQAFKATTPLAWNAQLANAAESHSRSMANKNYFDHLDRDGRTPGDRAELAGYIAKNIGENIAAGLDTPRKVVDGWLASPGHCANLMNPQFQELGAAYGLDPKSDAGIYWTTLFGTQ</sequence>
<evidence type="ECO:0000313" key="4">
    <source>
        <dbReference type="Proteomes" id="UP000198600"/>
    </source>
</evidence>
<dbReference type="InterPro" id="IPR035940">
    <property type="entry name" value="CAP_sf"/>
</dbReference>
<dbReference type="PANTHER" id="PTHR31157">
    <property type="entry name" value="SCP DOMAIN-CONTAINING PROTEIN"/>
    <property type="match status" value="1"/>
</dbReference>
<evidence type="ECO:0000256" key="1">
    <source>
        <dbReference type="SAM" id="SignalP"/>
    </source>
</evidence>
<feature type="domain" description="SCP" evidence="2">
    <location>
        <begin position="153"/>
        <end position="278"/>
    </location>
</feature>
<dbReference type="Pfam" id="PF00188">
    <property type="entry name" value="CAP"/>
    <property type="match status" value="1"/>
</dbReference>
<keyword evidence="4" id="KW-1185">Reference proteome</keyword>
<dbReference type="InterPro" id="IPR014044">
    <property type="entry name" value="CAP_dom"/>
</dbReference>
<proteinExistence type="predicted"/>
<feature type="signal peptide" evidence="1">
    <location>
        <begin position="1"/>
        <end position="25"/>
    </location>
</feature>
<dbReference type="PANTHER" id="PTHR31157:SF1">
    <property type="entry name" value="SCP DOMAIN-CONTAINING PROTEIN"/>
    <property type="match status" value="1"/>
</dbReference>
<dbReference type="AlphaFoldDB" id="A0A1H2MJQ4"/>
<organism evidence="3 4">
    <name type="scientific">Pseudomonas mucidolens</name>
    <dbReference type="NCBI Taxonomy" id="46679"/>
    <lineage>
        <taxon>Bacteria</taxon>
        <taxon>Pseudomonadati</taxon>
        <taxon>Pseudomonadota</taxon>
        <taxon>Gammaproteobacteria</taxon>
        <taxon>Pseudomonadales</taxon>
        <taxon>Pseudomonadaceae</taxon>
        <taxon>Pseudomonas</taxon>
    </lineage>
</organism>
<gene>
    <name evidence="3" type="ORF">SAMN05216202_1841</name>
</gene>
<dbReference type="OrthoDB" id="68195at2"/>
<dbReference type="Proteomes" id="UP000198600">
    <property type="component" value="Chromosome I"/>
</dbReference>
<reference evidence="4" key="1">
    <citation type="submission" date="2016-10" db="EMBL/GenBank/DDBJ databases">
        <authorList>
            <person name="Varghese N."/>
            <person name="Submissions S."/>
        </authorList>
    </citation>
    <scope>NUCLEOTIDE SEQUENCE [LARGE SCALE GENOMIC DNA]</scope>
    <source>
        <strain evidence="4">LMG 2223</strain>
    </source>
</reference>
<dbReference type="STRING" id="46679.SAMN05216202_1841"/>
<dbReference type="RefSeq" id="WP_084381449.1">
    <property type="nucleotide sequence ID" value="NZ_LS483433.1"/>
</dbReference>
<dbReference type="EMBL" id="LT629802">
    <property type="protein sequence ID" value="SDU93304.1"/>
    <property type="molecule type" value="Genomic_DNA"/>
</dbReference>
<keyword evidence="1" id="KW-0732">Signal</keyword>
<accession>A0A1H2MJQ4</accession>
<dbReference type="Gene3D" id="3.40.33.10">
    <property type="entry name" value="CAP"/>
    <property type="match status" value="1"/>
</dbReference>
<dbReference type="CDD" id="cd05379">
    <property type="entry name" value="CAP_bacterial"/>
    <property type="match status" value="1"/>
</dbReference>
<protein>
    <submittedName>
        <fullName evidence="3">Uncharacterized conserved protein YkwD, contains CAP (CSP/antigen 5/PR1) domain</fullName>
    </submittedName>
</protein>
<evidence type="ECO:0000313" key="3">
    <source>
        <dbReference type="EMBL" id="SDU93304.1"/>
    </source>
</evidence>
<name>A0A1H2MJQ4_9PSED</name>